<dbReference type="AlphaFoldDB" id="A0A6N3T9A0"/>
<evidence type="ECO:0000313" key="5">
    <source>
        <dbReference type="Proteomes" id="UP000032673"/>
    </source>
</evidence>
<comment type="caution">
    <text evidence="4">The sequence shown here is derived from an EMBL/GenBank/DDBJ whole genome shotgun (WGS) entry which is preliminary data.</text>
</comment>
<dbReference type="EMBL" id="BJXQ01000026">
    <property type="protein sequence ID" value="GEN04744.1"/>
    <property type="molecule type" value="Genomic_DNA"/>
</dbReference>
<evidence type="ECO:0000313" key="4">
    <source>
        <dbReference type="EMBL" id="GEN04744.1"/>
    </source>
</evidence>
<evidence type="ECO:0000256" key="1">
    <source>
        <dbReference type="SAM" id="Coils"/>
    </source>
</evidence>
<dbReference type="EMBL" id="BAMW01000005">
    <property type="protein sequence ID" value="GAN61993.1"/>
    <property type="molecule type" value="Genomic_DNA"/>
</dbReference>
<reference evidence="3 5" key="1">
    <citation type="submission" date="2012-11" db="EMBL/GenBank/DDBJ databases">
        <title>Whole genome sequence of Acetobacter indonesiensis 5H-1.</title>
        <authorList>
            <person name="Azuma Y."/>
            <person name="Higashiura N."/>
            <person name="Hirakawa H."/>
            <person name="Matsushita K."/>
        </authorList>
    </citation>
    <scope>NUCLEOTIDE SEQUENCE [LARGE SCALE GENOMIC DNA]</scope>
    <source>
        <strain evidence="3 5">5H-1</strain>
    </source>
</reference>
<gene>
    <name evidence="3" type="ORF">Abin_005_016</name>
    <name evidence="4" type="ORF">AIN02nite_27690</name>
</gene>
<proteinExistence type="predicted"/>
<name>A0A6N3T9A0_9PROT</name>
<feature type="coiled-coil region" evidence="1">
    <location>
        <begin position="55"/>
        <end position="84"/>
    </location>
</feature>
<feature type="region of interest" description="Disordered" evidence="2">
    <location>
        <begin position="104"/>
        <end position="135"/>
    </location>
</feature>
<protein>
    <recommendedName>
        <fullName evidence="7">Flagellar FliJ protein</fullName>
    </recommendedName>
</protein>
<evidence type="ECO:0000313" key="6">
    <source>
        <dbReference type="Proteomes" id="UP000321104"/>
    </source>
</evidence>
<organism evidence="4 6">
    <name type="scientific">Acetobacter indonesiensis</name>
    <dbReference type="NCBI Taxonomy" id="104101"/>
    <lineage>
        <taxon>Bacteria</taxon>
        <taxon>Pseudomonadati</taxon>
        <taxon>Pseudomonadota</taxon>
        <taxon>Alphaproteobacteria</taxon>
        <taxon>Acetobacterales</taxon>
        <taxon>Acetobacteraceae</taxon>
        <taxon>Acetobacter</taxon>
    </lineage>
</organism>
<evidence type="ECO:0008006" key="7">
    <source>
        <dbReference type="Google" id="ProtNLM"/>
    </source>
</evidence>
<dbReference type="Proteomes" id="UP000032673">
    <property type="component" value="Unassembled WGS sequence"/>
</dbReference>
<evidence type="ECO:0000313" key="3">
    <source>
        <dbReference type="EMBL" id="GAN61993.1"/>
    </source>
</evidence>
<reference evidence="4 6" key="2">
    <citation type="submission" date="2019-07" db="EMBL/GenBank/DDBJ databases">
        <title>Whole genome shotgun sequence of Acetobacter indonesiensis NBRC 16471.</title>
        <authorList>
            <person name="Hosoyama A."/>
            <person name="Uohara A."/>
            <person name="Ohji S."/>
            <person name="Ichikawa N."/>
        </authorList>
    </citation>
    <scope>NUCLEOTIDE SEQUENCE [LARGE SCALE GENOMIC DNA]</scope>
    <source>
        <strain evidence="4 6">NBRC 16471</strain>
    </source>
</reference>
<dbReference type="Proteomes" id="UP000321104">
    <property type="component" value="Unassembled WGS sequence"/>
</dbReference>
<keyword evidence="5" id="KW-1185">Reference proteome</keyword>
<keyword evidence="1" id="KW-0175">Coiled coil</keyword>
<evidence type="ECO:0000256" key="2">
    <source>
        <dbReference type="SAM" id="MobiDB-lite"/>
    </source>
</evidence>
<accession>A0A6N3T9A0</accession>
<sequence>MAEAEQAILDIEHTYEQERLKQTQARLHRWRSAVGQELDYGAMRAVCEQDDRGYAAIEQQNMKREQAKQAEAEARDIVKNAEHQARTVHTALVRRNALKQTLDREHKHHKHVQEELKRDQQSQMLFAHRMGRSPI</sequence>